<keyword evidence="3" id="KW-1185">Reference proteome</keyword>
<evidence type="ECO:0000313" key="3">
    <source>
        <dbReference type="Proteomes" id="UP001569153"/>
    </source>
</evidence>
<name>A0ABV4M963_9VIBR</name>
<reference evidence="2 3" key="1">
    <citation type="submission" date="2024-06" db="EMBL/GenBank/DDBJ databases">
        <authorList>
            <person name="Steensen K."/>
            <person name="Seneca J."/>
            <person name="Bartlau N."/>
            <person name="Yu A.X."/>
            <person name="Polz M.F."/>
        </authorList>
    </citation>
    <scope>NUCLEOTIDE SEQUENCE [LARGE SCALE GENOMIC DNA]</scope>
    <source>
        <strain evidence="2 3">FF146</strain>
    </source>
</reference>
<proteinExistence type="predicted"/>
<accession>A0ABV4M963</accession>
<sequence>MTYSKQKLTTLNQSTFKGLEVVSGYKLCVEYLESIRTTIDKALSEHSRTTVLRFDLHLPKRIACPDYPYEHGSGVITRFIESFKAQIKADLVKKEREGKRVHSCTPRFVWGKETNEATQPHYHVALLLNKDTYLGFGDYRTLSNNLAGKIYRAWASALMYQPEDVMNLVHIPRDNPCYHLEKNSRFYQHQCNEAFRRLSYLAKFETKHYGQNSKNFSCSRK</sequence>
<dbReference type="InterPro" id="IPR057271">
    <property type="entry name" value="YagK_YfjJ_C"/>
</dbReference>
<dbReference type="EMBL" id="JBGOOT010000011">
    <property type="protein sequence ID" value="MEZ8196063.1"/>
    <property type="molecule type" value="Genomic_DNA"/>
</dbReference>
<dbReference type="Proteomes" id="UP001569153">
    <property type="component" value="Unassembled WGS sequence"/>
</dbReference>
<dbReference type="RefSeq" id="WP_371730754.1">
    <property type="nucleotide sequence ID" value="NZ_JBGOOT010000011.1"/>
</dbReference>
<organism evidence="2 3">
    <name type="scientific">Vibrio cortegadensis</name>
    <dbReference type="NCBI Taxonomy" id="1328770"/>
    <lineage>
        <taxon>Bacteria</taxon>
        <taxon>Pseudomonadati</taxon>
        <taxon>Pseudomonadota</taxon>
        <taxon>Gammaproteobacteria</taxon>
        <taxon>Vibrionales</taxon>
        <taxon>Vibrionaceae</taxon>
        <taxon>Vibrio</taxon>
    </lineage>
</organism>
<gene>
    <name evidence="2" type="ORF">ACED38_14395</name>
</gene>
<evidence type="ECO:0000313" key="2">
    <source>
        <dbReference type="EMBL" id="MEZ8196063.1"/>
    </source>
</evidence>
<feature type="domain" description="YagK/YfjJ C-terminal" evidence="1">
    <location>
        <begin position="43"/>
        <end position="219"/>
    </location>
</feature>
<comment type="caution">
    <text evidence="2">The sequence shown here is derived from an EMBL/GenBank/DDBJ whole genome shotgun (WGS) entry which is preliminary data.</text>
</comment>
<dbReference type="Pfam" id="PF11726">
    <property type="entry name" value="YagK_YfjJ_C"/>
    <property type="match status" value="1"/>
</dbReference>
<evidence type="ECO:0000259" key="1">
    <source>
        <dbReference type="Pfam" id="PF11726"/>
    </source>
</evidence>
<protein>
    <submittedName>
        <fullName evidence="2">Inovirus Gp2 family protein</fullName>
    </submittedName>
</protein>